<dbReference type="Proteomes" id="UP000006882">
    <property type="component" value="Chromosome G1"/>
</dbReference>
<dbReference type="EMBL" id="CM007651">
    <property type="protein sequence ID" value="ONI35767.1"/>
    <property type="molecule type" value="Genomic_DNA"/>
</dbReference>
<keyword evidence="3" id="KW-1185">Reference proteome</keyword>
<reference evidence="2 3" key="1">
    <citation type="journal article" date="2013" name="Nat. Genet.">
        <title>The high-quality draft genome of peach (Prunus persica) identifies unique patterns of genetic diversity, domestication and genome evolution.</title>
        <authorList>
            <consortium name="International Peach Genome Initiative"/>
            <person name="Verde I."/>
            <person name="Abbott A.G."/>
            <person name="Scalabrin S."/>
            <person name="Jung S."/>
            <person name="Shu S."/>
            <person name="Marroni F."/>
            <person name="Zhebentyayeva T."/>
            <person name="Dettori M.T."/>
            <person name="Grimwood J."/>
            <person name="Cattonaro F."/>
            <person name="Zuccolo A."/>
            <person name="Rossini L."/>
            <person name="Jenkins J."/>
            <person name="Vendramin E."/>
            <person name="Meisel L.A."/>
            <person name="Decroocq V."/>
            <person name="Sosinski B."/>
            <person name="Prochnik S."/>
            <person name="Mitros T."/>
            <person name="Policriti A."/>
            <person name="Cipriani G."/>
            <person name="Dondini L."/>
            <person name="Ficklin S."/>
            <person name="Goodstein D.M."/>
            <person name="Xuan P."/>
            <person name="Del Fabbro C."/>
            <person name="Aramini V."/>
            <person name="Copetti D."/>
            <person name="Gonzalez S."/>
            <person name="Horner D.S."/>
            <person name="Falchi R."/>
            <person name="Lucas S."/>
            <person name="Mica E."/>
            <person name="Maldonado J."/>
            <person name="Lazzari B."/>
            <person name="Bielenberg D."/>
            <person name="Pirona R."/>
            <person name="Miculan M."/>
            <person name="Barakat A."/>
            <person name="Testolin R."/>
            <person name="Stella A."/>
            <person name="Tartarini S."/>
            <person name="Tonutti P."/>
            <person name="Arus P."/>
            <person name="Orellana A."/>
            <person name="Wells C."/>
            <person name="Main D."/>
            <person name="Vizzotto G."/>
            <person name="Silva H."/>
            <person name="Salamini F."/>
            <person name="Schmutz J."/>
            <person name="Morgante M."/>
            <person name="Rokhsar D.S."/>
        </authorList>
    </citation>
    <scope>NUCLEOTIDE SEQUENCE [LARGE SCALE GENOMIC DNA]</scope>
    <source>
        <strain evidence="3">cv. Nemared</strain>
    </source>
</reference>
<dbReference type="AlphaFoldDB" id="A0A251RID0"/>
<proteinExistence type="predicted"/>
<evidence type="ECO:0000313" key="2">
    <source>
        <dbReference type="EMBL" id="ONI35768.1"/>
    </source>
</evidence>
<sequence length="848" mass="92216">MEDNVGHLSCPEGQSLSGKEKSLSDVLGTLSDSNVGLEKHIHISDHEIDGCKSEKLAEGERIGHVSSTDCTKDNDYNLKQQSCVNGASSAVPLWIFPAKSNIEVSAPFLEGNASTKKSSMSSDGCLDSAQPIETNQLEDRKIDGYPLKIGESELRAAVQTSLHDKQCKSESSSSNSTQLILQACSSDSCQEMSVDNKTCKNVKLSAIDTSTCTDFNIEEPAFRSLELDTTNLSSGKQCNVIKHSEPIHNNRTRTSDKVPDLTSDDNCGTVENINQFKSDLPKKKGAEICNPDRAETPYDLDDALDVAWRVAKEVEQEAEASGSSSSMEVRNSEMVHLSYADSADSDKEGCLTEAGSIQQQCNDQDKSASFSSAKEAVDLKMLTKKEQFCLEEAKEPLHDMVPGINDGCQKLEPCMRPEGSGDQTCHVFGIDLNEDVLENEVEHTEKSVKEAASICENVSKPIPMAAKSGICLPVPQFQSAGELSGWRGSSATSAFRRTSFSESCSRNKALSTNDTIGSSNYSHVKGIDLNVAAGVDFDVELLPKKSIPALSSNYTKESSVEVSSRQARMFDIDLNCVSENDENCHQLSPPASLSSHSVRDFDLNDNPISADACIDPYWPCEGTRANGGFDDPAISSVENSRQSDCKSFRSSCSPHLSSMEGFSHSHHAKPFLVAATNMLPSNEQMQRIVTLEHKASFTQSYPHAFLYNNGFYFDPNNSISSTVYPPPALPYMTDPHATTVIPQILGSGTLSMFSGAPHLMEVPHGSSPSDFAFIRPTFDLNAGANCPENGSRGTIARQLCIPLSNSTMEEQMKSFQQVALTATPMKRREPDGGWDSHQLCLRQAASWR</sequence>
<dbReference type="EMBL" id="CM007651">
    <property type="protein sequence ID" value="ONI35768.1"/>
    <property type="molecule type" value="Genomic_DNA"/>
</dbReference>
<organism evidence="2 3">
    <name type="scientific">Prunus persica</name>
    <name type="common">Peach</name>
    <name type="synonym">Amygdalus persica</name>
    <dbReference type="NCBI Taxonomy" id="3760"/>
    <lineage>
        <taxon>Eukaryota</taxon>
        <taxon>Viridiplantae</taxon>
        <taxon>Streptophyta</taxon>
        <taxon>Embryophyta</taxon>
        <taxon>Tracheophyta</taxon>
        <taxon>Spermatophyta</taxon>
        <taxon>Magnoliopsida</taxon>
        <taxon>eudicotyledons</taxon>
        <taxon>Gunneridae</taxon>
        <taxon>Pentapetalae</taxon>
        <taxon>rosids</taxon>
        <taxon>fabids</taxon>
        <taxon>Rosales</taxon>
        <taxon>Rosaceae</taxon>
        <taxon>Amygdaloideae</taxon>
        <taxon>Amygdaleae</taxon>
        <taxon>Prunus</taxon>
    </lineage>
</organism>
<feature type="region of interest" description="Disordered" evidence="1">
    <location>
        <begin position="1"/>
        <end position="21"/>
    </location>
</feature>
<dbReference type="Gramene" id="ONI35767">
    <property type="protein sequence ID" value="ONI35767"/>
    <property type="gene ID" value="PRUPE_1G553900"/>
</dbReference>
<dbReference type="Gramene" id="ONI35766">
    <property type="protein sequence ID" value="ONI35766"/>
    <property type="gene ID" value="PRUPE_1G553900"/>
</dbReference>
<dbReference type="EMBL" id="CM007651">
    <property type="protein sequence ID" value="ONI35766.1"/>
    <property type="molecule type" value="Genomic_DNA"/>
</dbReference>
<dbReference type="OrthoDB" id="1595674at2759"/>
<dbReference type="eggNOG" id="KOG1886">
    <property type="taxonomic scope" value="Eukaryota"/>
</dbReference>
<protein>
    <submittedName>
        <fullName evidence="2">Uncharacterized protein</fullName>
    </submittedName>
</protein>
<dbReference type="PANTHER" id="PTHR47292">
    <property type="entry name" value="TRANSCRIPTION ELONGATION FACTOR (TFIIS) FAMILY PROTEIN-RELATED"/>
    <property type="match status" value="1"/>
</dbReference>
<name>A0A251RID0_PRUPE</name>
<evidence type="ECO:0000313" key="3">
    <source>
        <dbReference type="Proteomes" id="UP000006882"/>
    </source>
</evidence>
<evidence type="ECO:0000256" key="1">
    <source>
        <dbReference type="SAM" id="MobiDB-lite"/>
    </source>
</evidence>
<dbReference type="PANTHER" id="PTHR47292:SF3">
    <property type="entry name" value="PROTEIN WAVE"/>
    <property type="match status" value="1"/>
</dbReference>
<reference evidence="2" key="2">
    <citation type="submission" date="2016-12" db="EMBL/GenBank/DDBJ databases">
        <title>WGS assembly of Prunus persica.</title>
        <authorList>
            <person name="Verde I."/>
            <person name="Jenkins J."/>
            <person name="Dondini L."/>
            <person name="Micali S."/>
            <person name="Pagliarani G."/>
            <person name="Vendramin E."/>
            <person name="Paris R."/>
            <person name="Aramini V."/>
            <person name="Gazza L."/>
            <person name="Rossini L."/>
            <person name="Bassi D."/>
            <person name="Troggio M."/>
            <person name="Shu S."/>
            <person name="Grimwood J.H."/>
            <person name="Tartarini S."/>
            <person name="Dettori M.T."/>
            <person name="Schmutz J."/>
        </authorList>
    </citation>
    <scope>NUCLEOTIDE SEQUENCE</scope>
</reference>
<accession>A0A251RID0</accession>
<gene>
    <name evidence="2" type="ORF">PRUPE_1G553900</name>
</gene>
<dbReference type="Gramene" id="ONI35768">
    <property type="protein sequence ID" value="ONI35768"/>
    <property type="gene ID" value="PRUPE_1G553900"/>
</dbReference>